<proteinExistence type="predicted"/>
<sequence>MKISSMKNLMIIFNICDFLQDEISNVSLNDLNREEFTVRSFLEDGSL</sequence>
<gene>
    <name evidence="1" type="ORF">GGR32_002251</name>
</gene>
<evidence type="ECO:0000313" key="2">
    <source>
        <dbReference type="Proteomes" id="UP000553034"/>
    </source>
</evidence>
<organism evidence="1 2">
    <name type="scientific">Mesonia hippocampi</name>
    <dbReference type="NCBI Taxonomy" id="1628250"/>
    <lineage>
        <taxon>Bacteria</taxon>
        <taxon>Pseudomonadati</taxon>
        <taxon>Bacteroidota</taxon>
        <taxon>Flavobacteriia</taxon>
        <taxon>Flavobacteriales</taxon>
        <taxon>Flavobacteriaceae</taxon>
        <taxon>Mesonia</taxon>
    </lineage>
</organism>
<protein>
    <submittedName>
        <fullName evidence="1">Uncharacterized protein</fullName>
    </submittedName>
</protein>
<name>A0A840ENI2_9FLAO</name>
<comment type="caution">
    <text evidence="1">The sequence shown here is derived from an EMBL/GenBank/DDBJ whole genome shotgun (WGS) entry which is preliminary data.</text>
</comment>
<dbReference type="Proteomes" id="UP000553034">
    <property type="component" value="Unassembled WGS sequence"/>
</dbReference>
<dbReference type="EMBL" id="JACIFO010000012">
    <property type="protein sequence ID" value="MBB4119939.1"/>
    <property type="molecule type" value="Genomic_DNA"/>
</dbReference>
<accession>A0A840ENI2</accession>
<dbReference type="RefSeq" id="WP_183478274.1">
    <property type="nucleotide sequence ID" value="NZ_JACIFO010000012.1"/>
</dbReference>
<keyword evidence="2" id="KW-1185">Reference proteome</keyword>
<evidence type="ECO:0000313" key="1">
    <source>
        <dbReference type="EMBL" id="MBB4119939.1"/>
    </source>
</evidence>
<reference evidence="1 2" key="1">
    <citation type="submission" date="2020-08" db="EMBL/GenBank/DDBJ databases">
        <title>Genomic Encyclopedia of Type Strains, Phase IV (KMG-IV): sequencing the most valuable type-strain genomes for metagenomic binning, comparative biology and taxonomic classification.</title>
        <authorList>
            <person name="Goeker M."/>
        </authorList>
    </citation>
    <scope>NUCLEOTIDE SEQUENCE [LARGE SCALE GENOMIC DNA]</scope>
    <source>
        <strain evidence="1 2">DSM 29568</strain>
    </source>
</reference>
<dbReference type="AlphaFoldDB" id="A0A840ENI2"/>